<dbReference type="Pfam" id="PF08795">
    <property type="entry name" value="DUF1796"/>
    <property type="match status" value="1"/>
</dbReference>
<protein>
    <submittedName>
        <fullName evidence="1">Peptidase</fullName>
    </submittedName>
</protein>
<keyword evidence="2" id="KW-1185">Reference proteome</keyword>
<proteinExistence type="predicted"/>
<sequence length="226" mass="25973">MNLQDIKGSYDAVFSLGSACNPALQFQRLNLKRFTSSPLDWSYSPFLSDVNRLFKNNFKGFMELKNMRVVNDKGDYVYAHDGAPVVPDKEIQIPTKSYVIQDTVYNIFSAHDFPIIGDQSWLVTYPSFKKKLNYRIYRFLKKVTNSESVLFVRWVANYDEAVELQSILSHMVKGRFNVLILNPAEDLEEITEVDWGLDRTCVVNVPNDPNSDSTWDHVLNGVTLTN</sequence>
<reference evidence="2" key="2">
    <citation type="submission" date="2015-06" db="EMBL/GenBank/DDBJ databases">
        <title>Genome Sequence of Bacillus endophyticus and Analysis of its Companion Mechanism in the Ketogulonigenium vulgare-Bacillus strain Consortium.</title>
        <authorList>
            <person name="Jia N."/>
            <person name="Du J."/>
            <person name="Ding M.-Z."/>
            <person name="Gao F."/>
            <person name="Yuan Y.-J."/>
        </authorList>
    </citation>
    <scope>NUCLEOTIDE SEQUENCE [LARGE SCALE GENOMIC DNA]</scope>
    <source>
        <strain evidence="2">Hbe603</strain>
    </source>
</reference>
<dbReference type="KEGG" id="beo:BEH_10360"/>
<evidence type="ECO:0000313" key="1">
    <source>
        <dbReference type="EMBL" id="AKO92456.1"/>
    </source>
</evidence>
<dbReference type="EMBL" id="CP011974">
    <property type="protein sequence ID" value="AKO92456.1"/>
    <property type="molecule type" value="Genomic_DNA"/>
</dbReference>
<reference evidence="1 2" key="1">
    <citation type="journal article" date="2015" name="PLoS ONE">
        <title>Genome Sequence of Bacillus endophyticus and Analysis of Its Companion Mechanism in the Ketogulonigenium vulgare-Bacillus Strain Consortium.</title>
        <authorList>
            <person name="Jia N."/>
            <person name="Du J."/>
            <person name="Ding M.Z."/>
            <person name="Gao F."/>
            <person name="Yuan Y.J."/>
        </authorList>
    </citation>
    <scope>NUCLEOTIDE SEQUENCE [LARGE SCALE GENOMIC DNA]</scope>
    <source>
        <strain evidence="1 2">Hbe603</strain>
    </source>
</reference>
<dbReference type="Proteomes" id="UP000036202">
    <property type="component" value="Chromosome"/>
</dbReference>
<dbReference type="PATRIC" id="fig|135735.6.peg.2158"/>
<dbReference type="InterPro" id="IPR014903">
    <property type="entry name" value="DUF1796"/>
</dbReference>
<organism evidence="1 2">
    <name type="scientific">Priestia filamentosa</name>
    <dbReference type="NCBI Taxonomy" id="1402861"/>
    <lineage>
        <taxon>Bacteria</taxon>
        <taxon>Bacillati</taxon>
        <taxon>Bacillota</taxon>
        <taxon>Bacilli</taxon>
        <taxon>Bacillales</taxon>
        <taxon>Bacillaceae</taxon>
        <taxon>Priestia</taxon>
    </lineage>
</organism>
<dbReference type="OrthoDB" id="5326008at2"/>
<dbReference type="AlphaFoldDB" id="A0A0H4KI16"/>
<gene>
    <name evidence="1" type="ORF">BEH_10360</name>
</gene>
<accession>A0A0H4KI16</accession>
<name>A0A0H4KI16_9BACI</name>
<evidence type="ECO:0000313" key="2">
    <source>
        <dbReference type="Proteomes" id="UP000036202"/>
    </source>
</evidence>